<feature type="coiled-coil region" evidence="25">
    <location>
        <begin position="878"/>
        <end position="910"/>
    </location>
</feature>
<dbReference type="Proteomes" id="UP000702964">
    <property type="component" value="Unassembled WGS sequence"/>
</dbReference>
<dbReference type="InterPro" id="IPR004013">
    <property type="entry name" value="PHP_dom"/>
</dbReference>
<dbReference type="SUPFAM" id="SSF50249">
    <property type="entry name" value="Nucleic acid-binding proteins"/>
    <property type="match status" value="1"/>
</dbReference>
<dbReference type="Pfam" id="PF17657">
    <property type="entry name" value="DNA_pol3_finger"/>
    <property type="match status" value="1"/>
</dbReference>
<dbReference type="InterPro" id="IPR036621">
    <property type="entry name" value="Anticodon-bd_dom_sf"/>
</dbReference>
<dbReference type="InterPro" id="IPR036291">
    <property type="entry name" value="NAD(P)-bd_dom_sf"/>
</dbReference>
<dbReference type="SUPFAM" id="SSF51735">
    <property type="entry name" value="NAD(P)-binding Rossmann-fold domains"/>
    <property type="match status" value="1"/>
</dbReference>
<keyword evidence="13" id="KW-0378">Hydrolase</keyword>
<dbReference type="GO" id="GO:0006260">
    <property type="term" value="P:DNA replication"/>
    <property type="evidence" value="ECO:0007669"/>
    <property type="project" value="UniProtKB-KW"/>
</dbReference>
<dbReference type="InterPro" id="IPR029460">
    <property type="entry name" value="DNAPol_HHH"/>
</dbReference>
<proteinExistence type="inferred from homology"/>
<keyword evidence="11" id="KW-0540">Nuclease</keyword>
<evidence type="ECO:0000259" key="27">
    <source>
        <dbReference type="PROSITE" id="PS50862"/>
    </source>
</evidence>
<evidence type="ECO:0000256" key="2">
    <source>
        <dbReference type="ARBA" id="ARBA00004496"/>
    </source>
</evidence>
<dbReference type="InterPro" id="IPR036034">
    <property type="entry name" value="PDZ_sf"/>
</dbReference>
<dbReference type="InterPro" id="IPR004154">
    <property type="entry name" value="Anticodon-bd"/>
</dbReference>
<dbReference type="Pfam" id="PF08436">
    <property type="entry name" value="DXP_redisom_C"/>
    <property type="match status" value="1"/>
</dbReference>
<dbReference type="InterPro" id="IPR040982">
    <property type="entry name" value="DNA_pol3_finger"/>
</dbReference>
<keyword evidence="15" id="KW-0067">ATP-binding</keyword>
<dbReference type="EMBL" id="AOFI03000003">
    <property type="protein sequence ID" value="KAF4325612.1"/>
    <property type="molecule type" value="Genomic_DNA"/>
</dbReference>
<keyword evidence="12" id="KW-0547">Nucleotide-binding</keyword>
<dbReference type="HAMAP" id="MF_00356">
    <property type="entry name" value="DNApol_PolC"/>
    <property type="match status" value="1"/>
</dbReference>
<keyword evidence="21" id="KW-0414">Isoprene biosynthesis</keyword>
<dbReference type="InterPro" id="IPR033721">
    <property type="entry name" value="ProRS_core_arch_euk"/>
</dbReference>
<dbReference type="InterPro" id="IPR004805">
    <property type="entry name" value="DnaE2/DnaE/PolC"/>
</dbReference>
<dbReference type="FunFam" id="3.30.930.10:FF:000037">
    <property type="entry name" value="Proline--tRNA ligase"/>
    <property type="match status" value="1"/>
</dbReference>
<protein>
    <recommendedName>
        <fullName evidence="5">Proline--tRNA ligase</fullName>
        <ecNumber evidence="3">2.7.7.7</ecNumber>
        <ecNumber evidence="4">6.1.1.15</ecNumber>
    </recommendedName>
    <alternativeName>
        <fullName evidence="22">Prolyl-tRNA synthetase</fullName>
    </alternativeName>
</protein>
<dbReference type="Gene3D" id="1.10.150.870">
    <property type="match status" value="1"/>
</dbReference>
<dbReference type="InterPro" id="IPR012340">
    <property type="entry name" value="NA-bd_OB-fold"/>
</dbReference>
<dbReference type="InterPro" id="IPR011708">
    <property type="entry name" value="DNA_pol3_alpha_NTPase_dom"/>
</dbReference>
<dbReference type="InterPro" id="IPR006054">
    <property type="entry name" value="DnaQ"/>
</dbReference>
<keyword evidence="18" id="KW-0239">DNA-directed DNA polymerase</keyword>
<evidence type="ECO:0000256" key="9">
    <source>
        <dbReference type="ARBA" id="ARBA00022695"/>
    </source>
</evidence>
<dbReference type="InterPro" id="IPR013520">
    <property type="entry name" value="Ribonucl_H"/>
</dbReference>
<dbReference type="GO" id="GO:0003677">
    <property type="term" value="F:DNA binding"/>
    <property type="evidence" value="ECO:0007669"/>
    <property type="project" value="InterPro"/>
</dbReference>
<evidence type="ECO:0000256" key="25">
    <source>
        <dbReference type="SAM" id="Coils"/>
    </source>
</evidence>
<dbReference type="GO" id="GO:0070402">
    <property type="term" value="F:NADPH binding"/>
    <property type="evidence" value="ECO:0007669"/>
    <property type="project" value="InterPro"/>
</dbReference>
<dbReference type="PROSITE" id="PS50862">
    <property type="entry name" value="AA_TRNA_LIGASE_II"/>
    <property type="match status" value="1"/>
</dbReference>
<comment type="catalytic activity">
    <reaction evidence="23">
        <text>tRNA(Pro) + L-proline + ATP = L-prolyl-tRNA(Pro) + AMP + diphosphate</text>
        <dbReference type="Rhea" id="RHEA:14305"/>
        <dbReference type="Rhea" id="RHEA-COMP:9700"/>
        <dbReference type="Rhea" id="RHEA-COMP:9702"/>
        <dbReference type="ChEBI" id="CHEBI:30616"/>
        <dbReference type="ChEBI" id="CHEBI:33019"/>
        <dbReference type="ChEBI" id="CHEBI:60039"/>
        <dbReference type="ChEBI" id="CHEBI:78442"/>
        <dbReference type="ChEBI" id="CHEBI:78532"/>
        <dbReference type="ChEBI" id="CHEBI:456215"/>
        <dbReference type="EC" id="6.1.1.15"/>
    </reaction>
</comment>
<keyword evidence="16" id="KW-0521">NADP</keyword>
<keyword evidence="8" id="KW-0808">Transferase</keyword>
<evidence type="ECO:0000256" key="21">
    <source>
        <dbReference type="ARBA" id="ARBA00023229"/>
    </source>
</evidence>
<dbReference type="EC" id="6.1.1.15" evidence="4"/>
<dbReference type="GO" id="GO:0046872">
    <property type="term" value="F:metal ion binding"/>
    <property type="evidence" value="ECO:0007669"/>
    <property type="project" value="InterPro"/>
</dbReference>
<dbReference type="GO" id="GO:0005737">
    <property type="term" value="C:cytoplasm"/>
    <property type="evidence" value="ECO:0007669"/>
    <property type="project" value="UniProtKB-SubCell"/>
</dbReference>
<evidence type="ECO:0000256" key="13">
    <source>
        <dbReference type="ARBA" id="ARBA00022801"/>
    </source>
</evidence>
<accession>A0A8J4WBT7</accession>
<evidence type="ECO:0000256" key="1">
    <source>
        <dbReference type="ARBA" id="ARBA00003452"/>
    </source>
</evidence>
<dbReference type="GO" id="GO:0019288">
    <property type="term" value="P:isopentenyl diphosphate biosynthetic process, methylerythritol 4-phosphate pathway"/>
    <property type="evidence" value="ECO:0007669"/>
    <property type="project" value="UniProtKB-UniPathway"/>
</dbReference>
<dbReference type="SMART" id="SM00479">
    <property type="entry name" value="EXOIII"/>
    <property type="match status" value="1"/>
</dbReference>
<dbReference type="Gene3D" id="1.10.150.700">
    <property type="entry name" value="PolC, middle finger domain"/>
    <property type="match status" value="1"/>
</dbReference>
<dbReference type="EC" id="2.7.7.7" evidence="3"/>
<dbReference type="Gene3D" id="3.30.930.10">
    <property type="entry name" value="Bira Bifunctional Protein, Domain 2"/>
    <property type="match status" value="1"/>
</dbReference>
<gene>
    <name evidence="28" type="ORF">G195_000646</name>
</gene>
<evidence type="ECO:0000313" key="28">
    <source>
        <dbReference type="EMBL" id="KAF4325612.1"/>
    </source>
</evidence>
<evidence type="ECO:0000256" key="17">
    <source>
        <dbReference type="ARBA" id="ARBA00022917"/>
    </source>
</evidence>
<dbReference type="InterPro" id="IPR006195">
    <property type="entry name" value="aa-tRNA-synth_II"/>
</dbReference>
<reference evidence="28" key="2">
    <citation type="submission" date="2020-02" db="EMBL/GenBank/DDBJ databases">
        <authorList>
            <person name="Studholme D.J."/>
        </authorList>
    </citation>
    <scope>NUCLEOTIDE SEQUENCE</scope>
    <source>
        <strain evidence="28">00238/432</strain>
    </source>
</reference>
<dbReference type="SUPFAM" id="SSF55347">
    <property type="entry name" value="Glyceraldehyde-3-phosphate dehydrogenase-like, C-terminal domain"/>
    <property type="match status" value="1"/>
</dbReference>
<evidence type="ECO:0000256" key="12">
    <source>
        <dbReference type="ARBA" id="ARBA00022741"/>
    </source>
</evidence>
<evidence type="ECO:0000256" key="19">
    <source>
        <dbReference type="ARBA" id="ARBA00023146"/>
    </source>
</evidence>
<comment type="function">
    <text evidence="1">Required for replicative DNA synthesis. This DNA polymerase also exhibits 3' to 5' exonuclease activity.</text>
</comment>
<evidence type="ECO:0000256" key="3">
    <source>
        <dbReference type="ARBA" id="ARBA00012417"/>
    </source>
</evidence>
<evidence type="ECO:0000256" key="16">
    <source>
        <dbReference type="ARBA" id="ARBA00022857"/>
    </source>
</evidence>
<dbReference type="Pfam" id="PF14579">
    <property type="entry name" value="HHH_6"/>
    <property type="match status" value="1"/>
</dbReference>
<name>A0A8J4WBT7_9STRA</name>
<keyword evidence="17" id="KW-0648">Protein biosynthesis</keyword>
<evidence type="ECO:0000256" key="22">
    <source>
        <dbReference type="ARBA" id="ARBA00029731"/>
    </source>
</evidence>
<dbReference type="InterPro" id="IPR026877">
    <property type="entry name" value="DXPR_C"/>
</dbReference>
<dbReference type="GO" id="GO:0008408">
    <property type="term" value="F:3'-5' exonuclease activity"/>
    <property type="evidence" value="ECO:0007669"/>
    <property type="project" value="InterPro"/>
</dbReference>
<dbReference type="InterPro" id="IPR004499">
    <property type="entry name" value="Pro-tRNA-ligase_IIa_arc-type"/>
</dbReference>
<dbReference type="Pfam" id="PF11490">
    <property type="entry name" value="DNA_pol3_a_NII"/>
    <property type="match status" value="1"/>
</dbReference>
<dbReference type="InterPro" id="IPR001478">
    <property type="entry name" value="PDZ"/>
</dbReference>
<dbReference type="Gene3D" id="3.30.420.10">
    <property type="entry name" value="Ribonuclease H-like superfamily/Ribonuclease H"/>
    <property type="match status" value="1"/>
</dbReference>
<sequence length="2004" mass="225304">MHPERFQVEGLAAGGNIELLIEQAKRYRPKKVSVGSKELAEIVAPHLPAETQLFYGKEGLVEVAAGTDADTVVTAVMGSVGLESTLAAIDAGKQIGLANKETLITAGHIVTARAAAKGVPILPVDSEHSAIFQCLNGEPRERVMGITLTASGGSFRNLTREQLKEVTVEDALKHPNWSMGSKITIDSATMVNKGLEVIEAHWLFGLSYDQIDVLLHPESIIHSYVEFNDTSIIAQLGNPDMRVPIQYALTYPDRLPSPAKRLSLAQASELHFREMDMERFPCLRMANETQFTLRLLPFGGYARMAGEDPELVEIQEGQTIAVRAADDQVKMIYLDQLDNRKNVIRGEVISIDMETALKLQLDVDGVVVENPKNLEIGEVLEGGAADKANLQKGDIIETINGTAIDGFEIWEHIKDEMDRRFRETGHRNAYFPMFIPESFFQKEKEHVEGFNPELPWVTEAGGEKLEERLAIRPTSETIIGHMYSKWIQSYRDLPVLINQWANVVRWEKRTLPFLRTSEFLWQEGHTAHENEEEAREETMKMLEIYREVVEEYLAIPVITGQKTKSEKFAGAVDTFSIEAMMKDGRAVQAGTSHYMGTNFAKAFEIQYLSRNNVLELAHTTSWGTSTRLIGALIMVHGDDRGLVLPPKVAPTQVVMIPIGPPKTRDAVVGRADELFAELKQAGIRVKMDDRTDVRPGWKFNEYEMRGVPIRLEIGPRDMENGVCVLVSRITGEKKVVEQANLVEEIQTMLTQVQADMLQRARTFMSDNFYSVDTLDEMKELMENKRGFTLAGCDQVEIGDIVSEYWNLFLEWVTREIPSVNGWMNRTKFECEADLLQLTMSDAMSMELAKKKQIDQAITTFYDKYFQVPLRVKLLVGEVESNKEAMEQFQLKKREEELQVIEQMMSEVDSEMPEEEEQGDVRLQMGYEIKEPPVPMQEVQDEEKKVTLQGTVFGLDRKELRNGNTLFTFYLTDFTDSMQMKMFAKTKEDVRILSLLANGKWVKVRGRVEYDRFMQIPELAMIPSDLVEVKAPPSRKDNAAEKRVEFHLHSTMSTMDAVTSIDKYVKTAAEWGHKAIAVSDHGGVQVYPEASKAAKKNGIKMIYGLEANVVNDSVAVVLAPQPLELKSATYIVFDIETTGLSVTQNKIIEIAAVKVEDGKEIDRFATFVNPHERIPYNIQQLTNINDDMVKDAPELEPVIRDFVQFAGEGVLVAHNARFDMGFIQASLKQLGEFFEAVLNKSLEEAEEIAHFYDILEIQPLTMYMHLVDKGLVATPEELKLAVRKVVDIGAKLGKPVIATGNVHYLEPRDKLYRDITIHGITGFSPLKDQRKPDAHLRTTDEMLEEFQYLGQDKAYEVVVTNTVELADRFEEIKLFPDKLFTPILEGADDEIRNTCYNTAKSIYGEELPEVIVARLEKELKPIIKYGFSANYLISERLVKKSNQDGYLVGSRGSVGSSVVATFLGISEVNPLPAHYICVNPECKHSEWFLDGSVPSGFDLPEKECPDCGGRLKGEGQDIPFETFLGFKGDKVPDIDLNFSGDYQPHAHNYTKVLFSEKSVFRAGTIGTVAEKTAFGFAKKYEEEHHKKWRGAELNRLASGCTGVKRSTGQHPGGIVVVPDYIEVEDVTPVQFPADDVNAEWKTTHFDYHAFEENLLKLDILGHDDPTMMRMLQDLTGIDPTTIPMNDPKVMSMFNSTEALGVTPEQIRSPVATFGVPEMGTKFVRQMLVESQPSSFADLLQISGLSHGTGVWLGNAQDLIKNGTCNIKTVIGCRDDIMLFLIYKAGMDASLAFKITESVRKGRGLPQEWIDEMKNCKVPQWYIDSCLKIQYMFPKAHAAAYVISAVRTAFFKLYHPIEYYATYFTVRADEFDIELVCQGYEPIYRKIVEIEQLGFQAPPKEKNMLPVLEMALEMAARGFSLKPIDLYRSEATKFIVEGKALIPPFSALGGIGDNAARNIAAAREHGEFLSIEDFQQKSKASKTIVELLTSMGCFRGLPESNQLSLF</sequence>
<dbReference type="Gene3D" id="2.40.50.140">
    <property type="entry name" value="Nucleic acid-binding proteins"/>
    <property type="match status" value="1"/>
</dbReference>
<evidence type="ECO:0000256" key="14">
    <source>
        <dbReference type="ARBA" id="ARBA00022839"/>
    </source>
</evidence>
<dbReference type="InterPro" id="IPR036397">
    <property type="entry name" value="RNaseH_sf"/>
</dbReference>
<dbReference type="PANTHER" id="PTHR32294">
    <property type="entry name" value="DNA POLYMERASE III SUBUNIT ALPHA"/>
    <property type="match status" value="1"/>
</dbReference>
<dbReference type="CDD" id="cd00778">
    <property type="entry name" value="ProRS_core_arch_euk"/>
    <property type="match status" value="1"/>
</dbReference>
<evidence type="ECO:0000256" key="5">
    <source>
        <dbReference type="ARBA" id="ARBA00019110"/>
    </source>
</evidence>
<dbReference type="Pfam" id="PF00929">
    <property type="entry name" value="RNase_T"/>
    <property type="match status" value="1"/>
</dbReference>
<dbReference type="GO" id="GO:0005524">
    <property type="term" value="F:ATP binding"/>
    <property type="evidence" value="ECO:0007669"/>
    <property type="project" value="UniProtKB-KW"/>
</dbReference>
<dbReference type="InterPro" id="IPR044923">
    <property type="entry name" value="PolC_middle_finger_sf"/>
</dbReference>
<dbReference type="InterPro" id="IPR045864">
    <property type="entry name" value="aa-tRNA-synth_II/BPL/LPL"/>
</dbReference>
<keyword evidence="25" id="KW-0175">Coiled coil</keyword>
<dbReference type="NCBIfam" id="TIGR01405">
    <property type="entry name" value="polC_Gram_pos"/>
    <property type="match status" value="1"/>
</dbReference>
<keyword evidence="7" id="KW-0436">Ligase</keyword>
<dbReference type="InterPro" id="IPR002314">
    <property type="entry name" value="aa-tRNA-synt_IIb"/>
</dbReference>
<dbReference type="SUPFAM" id="SSF52954">
    <property type="entry name" value="Class II aaRS ABD-related"/>
    <property type="match status" value="1"/>
</dbReference>
<dbReference type="SMART" id="SM00481">
    <property type="entry name" value="POLIIIAc"/>
    <property type="match status" value="1"/>
</dbReference>
<keyword evidence="20" id="KW-0464">Manganese</keyword>
<dbReference type="PROSITE" id="PS50106">
    <property type="entry name" value="PDZ"/>
    <property type="match status" value="1"/>
</dbReference>
<dbReference type="FunFam" id="3.30.420.10:FF:000045">
    <property type="entry name" value="3'-5' exonuclease DinG"/>
    <property type="match status" value="1"/>
</dbReference>
<evidence type="ECO:0000256" key="4">
    <source>
        <dbReference type="ARBA" id="ARBA00012831"/>
    </source>
</evidence>
<reference evidence="28" key="1">
    <citation type="journal article" date="2015" name="Genom Data">
        <title>Draft genome sequences of Phytophthora kernoviae and Phytophthora ramorum lineage EU2 from Scotland.</title>
        <authorList>
            <person name="Sambles C."/>
            <person name="Schlenzig A."/>
            <person name="O'Neill P."/>
            <person name="Grant M."/>
            <person name="Studholme D.J."/>
        </authorList>
    </citation>
    <scope>NUCLEOTIDE SEQUENCE</scope>
    <source>
        <strain evidence="28">00238/432</strain>
    </source>
</reference>
<dbReference type="Pfam" id="PF00595">
    <property type="entry name" value="PDZ"/>
    <property type="match status" value="1"/>
</dbReference>
<evidence type="ECO:0000259" key="26">
    <source>
        <dbReference type="PROSITE" id="PS50106"/>
    </source>
</evidence>
<keyword evidence="19" id="KW-0030">Aminoacyl-tRNA synthetase</keyword>
<evidence type="ECO:0000256" key="10">
    <source>
        <dbReference type="ARBA" id="ARBA00022705"/>
    </source>
</evidence>
<evidence type="ECO:0000313" key="29">
    <source>
        <dbReference type="Proteomes" id="UP000702964"/>
    </source>
</evidence>
<dbReference type="InterPro" id="IPR012337">
    <property type="entry name" value="RNaseH-like_sf"/>
</dbReference>
<comment type="catalytic activity">
    <reaction evidence="24">
        <text>DNA(n) + a 2'-deoxyribonucleoside 5'-triphosphate = DNA(n+1) + diphosphate</text>
        <dbReference type="Rhea" id="RHEA:22508"/>
        <dbReference type="Rhea" id="RHEA-COMP:17339"/>
        <dbReference type="Rhea" id="RHEA-COMP:17340"/>
        <dbReference type="ChEBI" id="CHEBI:33019"/>
        <dbReference type="ChEBI" id="CHEBI:61560"/>
        <dbReference type="ChEBI" id="CHEBI:173112"/>
        <dbReference type="EC" id="2.7.7.7"/>
    </reaction>
</comment>
<evidence type="ECO:0000256" key="6">
    <source>
        <dbReference type="ARBA" id="ARBA00022490"/>
    </source>
</evidence>
<dbReference type="Gene3D" id="6.10.140.1510">
    <property type="match status" value="1"/>
</dbReference>
<dbReference type="InterPro" id="IPR002316">
    <property type="entry name" value="Pro-tRNA-ligase_IIa"/>
</dbReference>
<dbReference type="SUPFAM" id="SSF55681">
    <property type="entry name" value="Class II aaRS and biotin synthetases"/>
    <property type="match status" value="1"/>
</dbReference>
<dbReference type="InterPro" id="IPR004365">
    <property type="entry name" value="NA-bd_OB_tRNA"/>
</dbReference>
<feature type="domain" description="PDZ" evidence="26">
    <location>
        <begin position="348"/>
        <end position="406"/>
    </location>
</feature>
<evidence type="ECO:0000256" key="20">
    <source>
        <dbReference type="ARBA" id="ARBA00023211"/>
    </source>
</evidence>
<evidence type="ECO:0000256" key="15">
    <source>
        <dbReference type="ARBA" id="ARBA00022840"/>
    </source>
</evidence>
<dbReference type="NCBIfam" id="NF001688">
    <property type="entry name" value="PRK00448.1"/>
    <property type="match status" value="1"/>
</dbReference>
<evidence type="ECO:0000256" key="8">
    <source>
        <dbReference type="ARBA" id="ARBA00022679"/>
    </source>
</evidence>
<dbReference type="Pfam" id="PF03129">
    <property type="entry name" value="HGTP_anticodon"/>
    <property type="match status" value="1"/>
</dbReference>
<dbReference type="HAMAP" id="MF_01571">
    <property type="entry name" value="Pro_tRNA_synth_type3"/>
    <property type="match status" value="1"/>
</dbReference>
<feature type="domain" description="Aminoacyl-transfer RNA synthetases class-II family profile" evidence="27">
    <location>
        <begin position="405"/>
        <end position="645"/>
    </location>
</feature>
<evidence type="ECO:0000256" key="7">
    <source>
        <dbReference type="ARBA" id="ARBA00022598"/>
    </source>
</evidence>
<dbReference type="Gene3D" id="3.20.20.140">
    <property type="entry name" value="Metal-dependent hydrolases"/>
    <property type="match status" value="1"/>
</dbReference>
<dbReference type="Pfam" id="PF00587">
    <property type="entry name" value="tRNA-synt_2b"/>
    <property type="match status" value="1"/>
</dbReference>
<dbReference type="PANTHER" id="PTHR32294:SF5">
    <property type="entry name" value="DNA POLYMERASE III POLC-TYPE"/>
    <property type="match status" value="1"/>
</dbReference>
<dbReference type="SUPFAM" id="SSF53098">
    <property type="entry name" value="Ribonuclease H-like"/>
    <property type="match status" value="1"/>
</dbReference>
<dbReference type="Pfam" id="PF02811">
    <property type="entry name" value="PHP"/>
    <property type="match status" value="1"/>
</dbReference>
<dbReference type="Pfam" id="PF07733">
    <property type="entry name" value="DNA_pol3_alpha"/>
    <property type="match status" value="1"/>
</dbReference>
<keyword evidence="6" id="KW-0963">Cytoplasm</keyword>
<keyword evidence="9" id="KW-0548">Nucleotidyltransferase</keyword>
<dbReference type="SUPFAM" id="SSF50156">
    <property type="entry name" value="PDZ domain-like"/>
    <property type="match status" value="1"/>
</dbReference>
<dbReference type="PRINTS" id="PR01046">
    <property type="entry name" value="TRNASYNTHPRO"/>
</dbReference>
<dbReference type="InterPro" id="IPR006308">
    <property type="entry name" value="Pol_III_a_PolC-type_gram_pos"/>
</dbReference>
<dbReference type="NCBIfam" id="TIGR00408">
    <property type="entry name" value="proS_fam_I"/>
    <property type="match status" value="1"/>
</dbReference>
<dbReference type="Pfam" id="PF13288">
    <property type="entry name" value="DXPR_C"/>
    <property type="match status" value="1"/>
</dbReference>
<keyword evidence="14" id="KW-0269">Exonuclease</keyword>
<evidence type="ECO:0000256" key="11">
    <source>
        <dbReference type="ARBA" id="ARBA00022722"/>
    </source>
</evidence>
<dbReference type="Gene3D" id="3.30.1900.20">
    <property type="match status" value="2"/>
</dbReference>
<dbReference type="InterPro" id="IPR003821">
    <property type="entry name" value="DXP_reductoisomerase"/>
</dbReference>
<dbReference type="Gene3D" id="3.40.50.800">
    <property type="entry name" value="Anticodon-binding domain"/>
    <property type="match status" value="1"/>
</dbReference>
<keyword evidence="10" id="KW-0235">DNA replication</keyword>
<dbReference type="UniPathway" id="UPA00056">
    <property type="reaction ID" value="UER00092"/>
</dbReference>
<dbReference type="NCBIfam" id="TIGR00573">
    <property type="entry name" value="dnaq"/>
    <property type="match status" value="1"/>
</dbReference>
<dbReference type="InterPro" id="IPR003141">
    <property type="entry name" value="Pol/His_phosphatase_N"/>
</dbReference>
<dbReference type="FunFam" id="3.40.50.800:FF:000005">
    <property type="entry name" value="bifunctional glutamate/proline--tRNA ligase"/>
    <property type="match status" value="1"/>
</dbReference>
<dbReference type="Gene3D" id="3.40.50.720">
    <property type="entry name" value="NAD(P)-binding Rossmann-like Domain"/>
    <property type="match status" value="1"/>
</dbReference>
<dbReference type="InterPro" id="IPR024754">
    <property type="entry name" value="DNA_PolC-like_N_II"/>
</dbReference>
<dbReference type="GO" id="GO:0030604">
    <property type="term" value="F:1-deoxy-D-xylulose-5-phosphate reductoisomerase activity"/>
    <property type="evidence" value="ECO:0007669"/>
    <property type="project" value="InterPro"/>
</dbReference>
<comment type="subcellular location">
    <subcellularLocation>
        <location evidence="2">Cytoplasm</location>
    </subcellularLocation>
</comment>
<dbReference type="GO" id="GO:0006433">
    <property type="term" value="P:prolyl-tRNA aminoacylation"/>
    <property type="evidence" value="ECO:0007669"/>
    <property type="project" value="InterPro"/>
</dbReference>
<dbReference type="InterPro" id="IPR013512">
    <property type="entry name" value="DXP_reductoisomerase_N"/>
</dbReference>
<dbReference type="NCBIfam" id="TIGR00243">
    <property type="entry name" value="Dxr"/>
    <property type="match status" value="1"/>
</dbReference>
<dbReference type="InterPro" id="IPR013644">
    <property type="entry name" value="DXP_reductoisomerase_C"/>
</dbReference>
<evidence type="ECO:0000256" key="24">
    <source>
        <dbReference type="ARBA" id="ARBA00049244"/>
    </source>
</evidence>
<dbReference type="CDD" id="cd07435">
    <property type="entry name" value="PHP_PolIIIA_POLC"/>
    <property type="match status" value="1"/>
</dbReference>
<dbReference type="GO" id="GO:0003887">
    <property type="term" value="F:DNA-directed DNA polymerase activity"/>
    <property type="evidence" value="ECO:0007669"/>
    <property type="project" value="UniProtKB-KW"/>
</dbReference>
<dbReference type="CDD" id="cd04484">
    <property type="entry name" value="polC_OBF"/>
    <property type="match status" value="1"/>
</dbReference>
<comment type="caution">
    <text evidence="28">The sequence shown here is derived from an EMBL/GenBank/DDBJ whole genome shotgun (WGS) entry which is preliminary data.</text>
</comment>
<dbReference type="HAMAP" id="MF_00183">
    <property type="entry name" value="DXP_reductoisom"/>
    <property type="match status" value="1"/>
</dbReference>
<dbReference type="GO" id="GO:0004827">
    <property type="term" value="F:proline-tRNA ligase activity"/>
    <property type="evidence" value="ECO:0007669"/>
    <property type="project" value="UniProtKB-EC"/>
</dbReference>
<evidence type="ECO:0000256" key="23">
    <source>
        <dbReference type="ARBA" id="ARBA00047671"/>
    </source>
</evidence>
<evidence type="ECO:0000256" key="18">
    <source>
        <dbReference type="ARBA" id="ARBA00022932"/>
    </source>
</evidence>
<dbReference type="Pfam" id="PF02670">
    <property type="entry name" value="DXP_reductoisom"/>
    <property type="match status" value="1"/>
</dbReference>
<organism evidence="28 29">
    <name type="scientific">Phytophthora kernoviae 00238/432</name>
    <dbReference type="NCBI Taxonomy" id="1284355"/>
    <lineage>
        <taxon>Eukaryota</taxon>
        <taxon>Sar</taxon>
        <taxon>Stramenopiles</taxon>
        <taxon>Oomycota</taxon>
        <taxon>Peronosporomycetes</taxon>
        <taxon>Peronosporales</taxon>
        <taxon>Peronosporaceae</taxon>
        <taxon>Phytophthora</taxon>
    </lineage>
</organism>
<dbReference type="Pfam" id="PF01336">
    <property type="entry name" value="tRNA_anti-codon"/>
    <property type="match status" value="1"/>
</dbReference>